<protein>
    <submittedName>
        <fullName evidence="2">Uncharacterized protein</fullName>
    </submittedName>
</protein>
<gene>
    <name evidence="2" type="ORF">ILYODFUR_025244</name>
</gene>
<reference evidence="2 3" key="1">
    <citation type="submission" date="2021-06" db="EMBL/GenBank/DDBJ databases">
        <authorList>
            <person name="Palmer J.M."/>
        </authorList>
    </citation>
    <scope>NUCLEOTIDE SEQUENCE [LARGE SCALE GENOMIC DNA]</scope>
    <source>
        <strain evidence="3">if_2019</strain>
        <tissue evidence="2">Muscle</tissue>
    </source>
</reference>
<feature type="region of interest" description="Disordered" evidence="1">
    <location>
        <begin position="1"/>
        <end position="66"/>
    </location>
</feature>
<comment type="caution">
    <text evidence="2">The sequence shown here is derived from an EMBL/GenBank/DDBJ whole genome shotgun (WGS) entry which is preliminary data.</text>
</comment>
<evidence type="ECO:0000313" key="3">
    <source>
        <dbReference type="Proteomes" id="UP001482620"/>
    </source>
</evidence>
<feature type="compositionally biased region" description="Polar residues" evidence="1">
    <location>
        <begin position="31"/>
        <end position="66"/>
    </location>
</feature>
<dbReference type="Proteomes" id="UP001482620">
    <property type="component" value="Unassembled WGS sequence"/>
</dbReference>
<proteinExistence type="predicted"/>
<evidence type="ECO:0000313" key="2">
    <source>
        <dbReference type="EMBL" id="MEQ2249046.1"/>
    </source>
</evidence>
<dbReference type="EMBL" id="JAHRIQ010084161">
    <property type="protein sequence ID" value="MEQ2249046.1"/>
    <property type="molecule type" value="Genomic_DNA"/>
</dbReference>
<keyword evidence="3" id="KW-1185">Reference proteome</keyword>
<accession>A0ABV0UV67</accession>
<sequence>MQHRNPDLQRFQKQSRKSWASQAKRARYQQPRHQSPSQTKPGPQSTSRFQQAHPASTPSLSTWHNP</sequence>
<evidence type="ECO:0000256" key="1">
    <source>
        <dbReference type="SAM" id="MobiDB-lite"/>
    </source>
</evidence>
<name>A0ABV0UV67_9TELE</name>
<organism evidence="2 3">
    <name type="scientific">Ilyodon furcidens</name>
    <name type="common">goldbreast splitfin</name>
    <dbReference type="NCBI Taxonomy" id="33524"/>
    <lineage>
        <taxon>Eukaryota</taxon>
        <taxon>Metazoa</taxon>
        <taxon>Chordata</taxon>
        <taxon>Craniata</taxon>
        <taxon>Vertebrata</taxon>
        <taxon>Euteleostomi</taxon>
        <taxon>Actinopterygii</taxon>
        <taxon>Neopterygii</taxon>
        <taxon>Teleostei</taxon>
        <taxon>Neoteleostei</taxon>
        <taxon>Acanthomorphata</taxon>
        <taxon>Ovalentaria</taxon>
        <taxon>Atherinomorphae</taxon>
        <taxon>Cyprinodontiformes</taxon>
        <taxon>Goodeidae</taxon>
        <taxon>Ilyodon</taxon>
    </lineage>
</organism>